<sequence>MIEELFPSGKPKTYENTIFGLGHKVFGGDGWEIIVNNDNGYVLSQTNVEDGVKITIFKSISKALSGEKLDEKVVSHLKAGAVLATFL</sequence>
<comment type="caution">
    <text evidence="1">The sequence shown here is derived from an EMBL/GenBank/DDBJ whole genome shotgun (WGS) entry which is preliminary data.</text>
</comment>
<name>A0A929QSS4_ABIDE</name>
<proteinExistence type="predicted"/>
<gene>
    <name evidence="1" type="ORF">HXK00_00395</name>
</gene>
<dbReference type="EMBL" id="JABZFV010000001">
    <property type="protein sequence ID" value="MBF0934085.1"/>
    <property type="molecule type" value="Genomic_DNA"/>
</dbReference>
<evidence type="ECO:0000313" key="1">
    <source>
        <dbReference type="EMBL" id="MBF0934085.1"/>
    </source>
</evidence>
<accession>A0A929QSS4</accession>
<reference evidence="1" key="1">
    <citation type="submission" date="2020-04" db="EMBL/GenBank/DDBJ databases">
        <title>Deep metagenomics examines the oral microbiome during advanced dental caries in children, revealing novel taxa and co-occurrences with host molecules.</title>
        <authorList>
            <person name="Baker J.L."/>
            <person name="Morton J.T."/>
            <person name="Dinis M."/>
            <person name="Alvarez R."/>
            <person name="Tran N.C."/>
            <person name="Knight R."/>
            <person name="Edlund A."/>
        </authorList>
    </citation>
    <scope>NUCLEOTIDE SEQUENCE</scope>
    <source>
        <strain evidence="1">JCVI_23_bin.16</strain>
    </source>
</reference>
<organism evidence="1 2">
    <name type="scientific">Abiotrophia defectiva</name>
    <name type="common">Streptococcus defectivus</name>
    <dbReference type="NCBI Taxonomy" id="46125"/>
    <lineage>
        <taxon>Bacteria</taxon>
        <taxon>Bacillati</taxon>
        <taxon>Bacillota</taxon>
        <taxon>Bacilli</taxon>
        <taxon>Lactobacillales</taxon>
        <taxon>Aerococcaceae</taxon>
        <taxon>Abiotrophia</taxon>
    </lineage>
</organism>
<evidence type="ECO:0000313" key="2">
    <source>
        <dbReference type="Proteomes" id="UP000757900"/>
    </source>
</evidence>
<protein>
    <submittedName>
        <fullName evidence="1">Uncharacterized protein</fullName>
    </submittedName>
</protein>
<dbReference type="AlphaFoldDB" id="A0A929QSS4"/>
<dbReference type="Proteomes" id="UP000757900">
    <property type="component" value="Unassembled WGS sequence"/>
</dbReference>